<sequence length="394" mass="45631">MKILFQSRVDLYNPRGGDTFQIEKTKSAIEKLDPNIKIDISLNVHEKNISDYDIVHLFNIDWVCETYMQAKFAKDHHKPLVISAIHHSYKEVLDFENFARYDIRRIYNLIVKSQPLRDVGKNVYRSFFNRKKLYPTILQVLMGIRNQQRKILRMSDIVLVQTKQESKDLITDFGVSDFKSELVVNGVDADIFNNASRSPFQKFFMEKYSVDISKKKVLLNVGRVEPRKNQLNLIKAFEMLKESQSFDGYILIFVGVLSERSPEYIYRFNSEIKNHEDIFYVGALPQQMLASAMSQDGIYVHPSWFETTGLVSLEATLAGMTPVVSGDRVKEYLGDYGYYCDPKSPESIKNAILKASESSKNTDVLRKRILREFTWDNAALQTIFVYKSLLSKSK</sequence>
<dbReference type="SUPFAM" id="SSF53756">
    <property type="entry name" value="UDP-Glycosyltransferase/glycogen phosphorylase"/>
    <property type="match status" value="1"/>
</dbReference>
<name>A0A2M8ELS7_UNCKA</name>
<dbReference type="GO" id="GO:0009103">
    <property type="term" value="P:lipopolysaccharide biosynthetic process"/>
    <property type="evidence" value="ECO:0007669"/>
    <property type="project" value="TreeGrafter"/>
</dbReference>
<dbReference type="Proteomes" id="UP000229756">
    <property type="component" value="Unassembled WGS sequence"/>
</dbReference>
<reference evidence="4" key="1">
    <citation type="submission" date="2017-09" db="EMBL/GenBank/DDBJ databases">
        <title>Depth-based differentiation of microbial function through sediment-hosted aquifers and enrichment of novel symbionts in the deep terrestrial subsurface.</title>
        <authorList>
            <person name="Probst A.J."/>
            <person name="Ladd B."/>
            <person name="Jarett J.K."/>
            <person name="Geller-Mcgrath D.E."/>
            <person name="Sieber C.M.K."/>
            <person name="Emerson J.B."/>
            <person name="Anantharaman K."/>
            <person name="Thomas B.C."/>
            <person name="Malmstrom R."/>
            <person name="Stieglmeier M."/>
            <person name="Klingl A."/>
            <person name="Woyke T."/>
            <person name="Ryan C.M."/>
            <person name="Banfield J.F."/>
        </authorList>
    </citation>
    <scope>NUCLEOTIDE SEQUENCE [LARGE SCALE GENOMIC DNA]</scope>
</reference>
<dbReference type="PANTHER" id="PTHR46401:SF2">
    <property type="entry name" value="GLYCOSYLTRANSFERASE WBBK-RELATED"/>
    <property type="match status" value="1"/>
</dbReference>
<accession>A0A2M8ELS7</accession>
<dbReference type="Pfam" id="PF00534">
    <property type="entry name" value="Glycos_transf_1"/>
    <property type="match status" value="1"/>
</dbReference>
<evidence type="ECO:0000313" key="3">
    <source>
        <dbReference type="EMBL" id="PJC23692.1"/>
    </source>
</evidence>
<evidence type="ECO:0000313" key="4">
    <source>
        <dbReference type="Proteomes" id="UP000229756"/>
    </source>
</evidence>
<gene>
    <name evidence="3" type="ORF">CO058_02365</name>
</gene>
<dbReference type="Gene3D" id="3.40.50.2000">
    <property type="entry name" value="Glycogen Phosphorylase B"/>
    <property type="match status" value="2"/>
</dbReference>
<dbReference type="InterPro" id="IPR001296">
    <property type="entry name" value="Glyco_trans_1"/>
</dbReference>
<keyword evidence="1" id="KW-0808">Transferase</keyword>
<feature type="domain" description="Glycosyl transferase family 1" evidence="2">
    <location>
        <begin position="213"/>
        <end position="366"/>
    </location>
</feature>
<dbReference type="EMBL" id="PFSJ01000018">
    <property type="protein sequence ID" value="PJC23692.1"/>
    <property type="molecule type" value="Genomic_DNA"/>
</dbReference>
<dbReference type="GO" id="GO:0016757">
    <property type="term" value="F:glycosyltransferase activity"/>
    <property type="evidence" value="ECO:0007669"/>
    <property type="project" value="InterPro"/>
</dbReference>
<organism evidence="3 4">
    <name type="scientific">candidate division WWE3 bacterium CG_4_9_14_0_2_um_filter_35_11</name>
    <dbReference type="NCBI Taxonomy" id="1975077"/>
    <lineage>
        <taxon>Bacteria</taxon>
        <taxon>Katanobacteria</taxon>
    </lineage>
</organism>
<dbReference type="PANTHER" id="PTHR46401">
    <property type="entry name" value="GLYCOSYLTRANSFERASE WBBK-RELATED"/>
    <property type="match status" value="1"/>
</dbReference>
<protein>
    <recommendedName>
        <fullName evidence="2">Glycosyl transferase family 1 domain-containing protein</fullName>
    </recommendedName>
</protein>
<dbReference type="AlphaFoldDB" id="A0A2M8ELS7"/>
<proteinExistence type="predicted"/>
<evidence type="ECO:0000259" key="2">
    <source>
        <dbReference type="Pfam" id="PF00534"/>
    </source>
</evidence>
<evidence type="ECO:0000256" key="1">
    <source>
        <dbReference type="ARBA" id="ARBA00022679"/>
    </source>
</evidence>
<comment type="caution">
    <text evidence="3">The sequence shown here is derived from an EMBL/GenBank/DDBJ whole genome shotgun (WGS) entry which is preliminary data.</text>
</comment>